<evidence type="ECO:0000256" key="5">
    <source>
        <dbReference type="ARBA" id="ARBA00023136"/>
    </source>
</evidence>
<feature type="transmembrane region" description="Helical" evidence="8">
    <location>
        <begin position="539"/>
        <end position="565"/>
    </location>
</feature>
<evidence type="ECO:0000256" key="6">
    <source>
        <dbReference type="ARBA" id="ARBA00023170"/>
    </source>
</evidence>
<comment type="subcellular location">
    <subcellularLocation>
        <location evidence="1">Cell membrane</location>
        <topology evidence="1">Multi-pass membrane protein</topology>
    </subcellularLocation>
</comment>
<protein>
    <submittedName>
        <fullName evidence="9">Uncharacterized protein</fullName>
    </submittedName>
</protein>
<evidence type="ECO:0000256" key="7">
    <source>
        <dbReference type="ARBA" id="ARBA00023180"/>
    </source>
</evidence>
<feature type="transmembrane region" description="Helical" evidence="8">
    <location>
        <begin position="347"/>
        <end position="365"/>
    </location>
</feature>
<reference evidence="9" key="1">
    <citation type="submission" date="2021-04" db="EMBL/GenBank/DDBJ databases">
        <authorList>
            <person name="Chebbi M.A.C M."/>
        </authorList>
    </citation>
    <scope>NUCLEOTIDE SEQUENCE</scope>
</reference>
<evidence type="ECO:0000256" key="2">
    <source>
        <dbReference type="ARBA" id="ARBA00022475"/>
    </source>
</evidence>
<keyword evidence="2" id="KW-1003">Cell membrane</keyword>
<keyword evidence="4 8" id="KW-1133">Transmembrane helix</keyword>
<dbReference type="OrthoDB" id="7679028at2759"/>
<evidence type="ECO:0000256" key="1">
    <source>
        <dbReference type="ARBA" id="ARBA00004651"/>
    </source>
</evidence>
<sequence>MKIHRIGFERRGLVEMCLTNNSNPVVISNDLLPNDYNSAGALNSWIIIDREFNKQITGFLRAYPSYVIPFVSIDNLKPVIDNLQRSKFWNIKSPFVIVGTESSCLSAGRILKFMWDRDLLSVYYLCSKKNSTTIFTLNPYASYAPAPWKLVDKFSDNLKKINLFRLQLTKGPEIFKIITFDKTDRLEEAEIKFLSSNTKDLISRMGIKKFIGLSDVPTLMNATSAIRHIPPSNSIASLKKGYIEQLVDNTGDIYTPIMPIEATDYSHVNIIAYYHEHEFSIATKKTNFLTVISELTQDVRFVVGTIVLFVLFTILMFMINRDDLKLATLDMIRLVVGMGLETSLSRLVMKIFLFYGFLYAFLIVLDFQGHLSAILSEPMRRDVETLKDLYENKFHVYYLNILKNDTINEQLWVSDEDKKYLHPLSAQEMMNCWEEVLKNPKKACIRQTNTFLGQAYNFPKLHVSKEPVFTKRSVHWARKNWPLEDKFDETALKTSESGFDSTSVNKRFIEKFFKKRLTVRKRREESEDYEEFDFEELIFIYYFVGYCTAFAVIVLMIEIIFARYFRSLRQLLVQR</sequence>
<gene>
    <name evidence="9" type="ORF">HICCMSTLAB_LOCUS868</name>
</gene>
<feature type="transmembrane region" description="Helical" evidence="8">
    <location>
        <begin position="301"/>
        <end position="319"/>
    </location>
</feature>
<dbReference type="PANTHER" id="PTHR42643">
    <property type="entry name" value="IONOTROPIC RECEPTOR 20A-RELATED"/>
    <property type="match status" value="1"/>
</dbReference>
<organism evidence="9 10">
    <name type="scientific">Cotesia congregata</name>
    <name type="common">Parasitoid wasp</name>
    <name type="synonym">Apanteles congregatus</name>
    <dbReference type="NCBI Taxonomy" id="51543"/>
    <lineage>
        <taxon>Eukaryota</taxon>
        <taxon>Metazoa</taxon>
        <taxon>Ecdysozoa</taxon>
        <taxon>Arthropoda</taxon>
        <taxon>Hexapoda</taxon>
        <taxon>Insecta</taxon>
        <taxon>Pterygota</taxon>
        <taxon>Neoptera</taxon>
        <taxon>Endopterygota</taxon>
        <taxon>Hymenoptera</taxon>
        <taxon>Apocrita</taxon>
        <taxon>Ichneumonoidea</taxon>
        <taxon>Braconidae</taxon>
        <taxon>Microgastrinae</taxon>
        <taxon>Cotesia</taxon>
    </lineage>
</organism>
<name>A0A8J2EC52_COTCN</name>
<accession>A0A8J2EC52</accession>
<keyword evidence="7" id="KW-0325">Glycoprotein</keyword>
<dbReference type="InterPro" id="IPR052192">
    <property type="entry name" value="Insect_Ionotropic_Sensory_Rcpt"/>
</dbReference>
<evidence type="ECO:0000256" key="8">
    <source>
        <dbReference type="SAM" id="Phobius"/>
    </source>
</evidence>
<dbReference type="GO" id="GO:0005886">
    <property type="term" value="C:plasma membrane"/>
    <property type="evidence" value="ECO:0007669"/>
    <property type="project" value="UniProtKB-SubCell"/>
</dbReference>
<keyword evidence="5 8" id="KW-0472">Membrane</keyword>
<dbReference type="Proteomes" id="UP000786811">
    <property type="component" value="Unassembled WGS sequence"/>
</dbReference>
<comment type="caution">
    <text evidence="9">The sequence shown here is derived from an EMBL/GenBank/DDBJ whole genome shotgun (WGS) entry which is preliminary data.</text>
</comment>
<evidence type="ECO:0000256" key="4">
    <source>
        <dbReference type="ARBA" id="ARBA00022989"/>
    </source>
</evidence>
<evidence type="ECO:0000313" key="10">
    <source>
        <dbReference type="Proteomes" id="UP000786811"/>
    </source>
</evidence>
<keyword evidence="6" id="KW-0675">Receptor</keyword>
<evidence type="ECO:0000256" key="3">
    <source>
        <dbReference type="ARBA" id="ARBA00022692"/>
    </source>
</evidence>
<dbReference type="PANTHER" id="PTHR42643:SF24">
    <property type="entry name" value="IONOTROPIC RECEPTOR 60A"/>
    <property type="match status" value="1"/>
</dbReference>
<dbReference type="EMBL" id="CAJNRD030001114">
    <property type="protein sequence ID" value="CAG5074096.1"/>
    <property type="molecule type" value="Genomic_DNA"/>
</dbReference>
<evidence type="ECO:0000313" key="9">
    <source>
        <dbReference type="EMBL" id="CAG5074096.1"/>
    </source>
</evidence>
<keyword evidence="10" id="KW-1185">Reference proteome</keyword>
<proteinExistence type="predicted"/>
<keyword evidence="3 8" id="KW-0812">Transmembrane</keyword>
<feature type="non-terminal residue" evidence="9">
    <location>
        <position position="1"/>
    </location>
</feature>
<dbReference type="AlphaFoldDB" id="A0A8J2EC52"/>